<evidence type="ECO:0000256" key="3">
    <source>
        <dbReference type="ARBA" id="ARBA00010617"/>
    </source>
</evidence>
<evidence type="ECO:0000256" key="4">
    <source>
        <dbReference type="ARBA" id="ARBA00022617"/>
    </source>
</evidence>
<comment type="cofactor">
    <cofactor evidence="1 12">
        <name>heme</name>
        <dbReference type="ChEBI" id="CHEBI:30413"/>
    </cofactor>
</comment>
<keyword evidence="4 12" id="KW-0349">Heme</keyword>
<evidence type="ECO:0000313" key="15">
    <source>
        <dbReference type="EMBL" id="CAI9099096.1"/>
    </source>
</evidence>
<keyword evidence="6 12" id="KW-0479">Metal-binding</keyword>
<evidence type="ECO:0000256" key="7">
    <source>
        <dbReference type="ARBA" id="ARBA00022989"/>
    </source>
</evidence>
<evidence type="ECO:0000256" key="12">
    <source>
        <dbReference type="PIRSR" id="PIRSR602401-1"/>
    </source>
</evidence>
<dbReference type="GO" id="GO:0020037">
    <property type="term" value="F:heme binding"/>
    <property type="evidence" value="ECO:0007669"/>
    <property type="project" value="InterPro"/>
</dbReference>
<dbReference type="PANTHER" id="PTHR47955">
    <property type="entry name" value="CYTOCHROME P450 FAMILY 71 PROTEIN"/>
    <property type="match status" value="1"/>
</dbReference>
<dbReference type="AlphaFoldDB" id="A0AAV1CV38"/>
<organism evidence="15 16">
    <name type="scientific">Oldenlandia corymbosa var. corymbosa</name>
    <dbReference type="NCBI Taxonomy" id="529605"/>
    <lineage>
        <taxon>Eukaryota</taxon>
        <taxon>Viridiplantae</taxon>
        <taxon>Streptophyta</taxon>
        <taxon>Embryophyta</taxon>
        <taxon>Tracheophyta</taxon>
        <taxon>Spermatophyta</taxon>
        <taxon>Magnoliopsida</taxon>
        <taxon>eudicotyledons</taxon>
        <taxon>Gunneridae</taxon>
        <taxon>Pentapetalae</taxon>
        <taxon>asterids</taxon>
        <taxon>lamiids</taxon>
        <taxon>Gentianales</taxon>
        <taxon>Rubiaceae</taxon>
        <taxon>Rubioideae</taxon>
        <taxon>Spermacoceae</taxon>
        <taxon>Hedyotis-Oldenlandia complex</taxon>
        <taxon>Oldenlandia</taxon>
    </lineage>
</organism>
<dbReference type="GO" id="GO:0016705">
    <property type="term" value="F:oxidoreductase activity, acting on paired donors, with incorporation or reduction of molecular oxygen"/>
    <property type="evidence" value="ECO:0007669"/>
    <property type="project" value="InterPro"/>
</dbReference>
<dbReference type="InterPro" id="IPR017972">
    <property type="entry name" value="Cyt_P450_CS"/>
</dbReference>
<comment type="subcellular location">
    <subcellularLocation>
        <location evidence="2">Membrane</location>
        <topology evidence="2">Single-pass membrane protein</topology>
    </subcellularLocation>
</comment>
<feature type="binding site" description="axial binding residue" evidence="12">
    <location>
        <position position="429"/>
    </location>
    <ligand>
        <name>heme</name>
        <dbReference type="ChEBI" id="CHEBI:30413"/>
    </ligand>
    <ligandPart>
        <name>Fe</name>
        <dbReference type="ChEBI" id="CHEBI:18248"/>
    </ligandPart>
</feature>
<evidence type="ECO:0000256" key="5">
    <source>
        <dbReference type="ARBA" id="ARBA00022692"/>
    </source>
</evidence>
<evidence type="ECO:0000256" key="10">
    <source>
        <dbReference type="ARBA" id="ARBA00023033"/>
    </source>
</evidence>
<evidence type="ECO:0000256" key="9">
    <source>
        <dbReference type="ARBA" id="ARBA00023004"/>
    </source>
</evidence>
<dbReference type="GO" id="GO:0004497">
    <property type="term" value="F:monooxygenase activity"/>
    <property type="evidence" value="ECO:0007669"/>
    <property type="project" value="UniProtKB-KW"/>
</dbReference>
<dbReference type="SUPFAM" id="SSF48264">
    <property type="entry name" value="Cytochrome P450"/>
    <property type="match status" value="1"/>
</dbReference>
<evidence type="ECO:0000256" key="13">
    <source>
        <dbReference type="RuleBase" id="RU000461"/>
    </source>
</evidence>
<evidence type="ECO:0000256" key="1">
    <source>
        <dbReference type="ARBA" id="ARBA00001971"/>
    </source>
</evidence>
<sequence>MAFSLLIPLLIFQFLHNKNTKPSRKPNPLGPTGLPFVGNLLQIDTSCMHEYLWELANKYGLLMSMKLGSRPLVVISSPRLAVEVLKNRDLVFSGRPKMKGQQKMSYNGLDIALAPYSQEWREMRKICILHLLSVKRVQQFRPIREDDVSQMISRIVKDATQSKVTNLSETMISVTSTMIGRIAFGKRLDEDGHEQRKFEELVHEVHAMFLGFFFSDYFPSLGWMDKITGINHRLERIFEKFDSFYQELINEHLDPDRPESMNDDIIDLMLQLQKDKSTSFDITMDHIKAFLMNVFLGGTDSSGIVVTWAMTALIKNPSVMKRLQGEIRQTMGNKEILDEDEVEKLPFLKATVKETLRLYPVAPLLMPRETLEKCKVDGYEIQPTWGIGRDPEIWENADEFRPDRFLNSDIDTKGQDYRYLPFGSGRRGCPGDYMGLITTHLLLANLLHSFDWELPPGIHKDDVETQSLPGFAMNKKNALKLLAKIPG</sequence>
<keyword evidence="10 13" id="KW-0503">Monooxygenase</keyword>
<evidence type="ECO:0000313" key="16">
    <source>
        <dbReference type="Proteomes" id="UP001161247"/>
    </source>
</evidence>
<evidence type="ECO:0000256" key="6">
    <source>
        <dbReference type="ARBA" id="ARBA00022723"/>
    </source>
</evidence>
<feature type="chain" id="PRO_5043673422" evidence="14">
    <location>
        <begin position="18"/>
        <end position="487"/>
    </location>
</feature>
<keyword evidence="14" id="KW-0732">Signal</keyword>
<protein>
    <submittedName>
        <fullName evidence="15">OLC1v1035867C1</fullName>
    </submittedName>
</protein>
<dbReference type="InterPro" id="IPR036396">
    <property type="entry name" value="Cyt_P450_sf"/>
</dbReference>
<evidence type="ECO:0000256" key="2">
    <source>
        <dbReference type="ARBA" id="ARBA00004167"/>
    </source>
</evidence>
<reference evidence="15" key="1">
    <citation type="submission" date="2023-03" db="EMBL/GenBank/DDBJ databases">
        <authorList>
            <person name="Julca I."/>
        </authorList>
    </citation>
    <scope>NUCLEOTIDE SEQUENCE</scope>
</reference>
<keyword evidence="16" id="KW-1185">Reference proteome</keyword>
<keyword evidence="5" id="KW-0812">Transmembrane</keyword>
<dbReference type="PRINTS" id="PR00463">
    <property type="entry name" value="EP450I"/>
</dbReference>
<dbReference type="Pfam" id="PF00067">
    <property type="entry name" value="p450"/>
    <property type="match status" value="1"/>
</dbReference>
<keyword evidence="9 12" id="KW-0408">Iron</keyword>
<accession>A0AAV1CV38</accession>
<dbReference type="PROSITE" id="PS00086">
    <property type="entry name" value="CYTOCHROME_P450"/>
    <property type="match status" value="1"/>
</dbReference>
<keyword evidence="11" id="KW-0472">Membrane</keyword>
<dbReference type="PANTHER" id="PTHR47955:SF22">
    <property type="entry name" value="CYTOCHROME P450 83B1-LIKE"/>
    <property type="match status" value="1"/>
</dbReference>
<evidence type="ECO:0000256" key="14">
    <source>
        <dbReference type="SAM" id="SignalP"/>
    </source>
</evidence>
<dbReference type="InterPro" id="IPR001128">
    <property type="entry name" value="Cyt_P450"/>
</dbReference>
<comment type="similarity">
    <text evidence="3 13">Belongs to the cytochrome P450 family.</text>
</comment>
<dbReference type="EMBL" id="OX459120">
    <property type="protein sequence ID" value="CAI9099096.1"/>
    <property type="molecule type" value="Genomic_DNA"/>
</dbReference>
<dbReference type="PRINTS" id="PR00385">
    <property type="entry name" value="P450"/>
</dbReference>
<dbReference type="CDD" id="cd11072">
    <property type="entry name" value="CYP71-like"/>
    <property type="match status" value="1"/>
</dbReference>
<dbReference type="GO" id="GO:0005506">
    <property type="term" value="F:iron ion binding"/>
    <property type="evidence" value="ECO:0007669"/>
    <property type="project" value="InterPro"/>
</dbReference>
<dbReference type="InterPro" id="IPR002401">
    <property type="entry name" value="Cyt_P450_E_grp-I"/>
</dbReference>
<evidence type="ECO:0000256" key="8">
    <source>
        <dbReference type="ARBA" id="ARBA00023002"/>
    </source>
</evidence>
<keyword evidence="7" id="KW-1133">Transmembrane helix</keyword>
<dbReference type="FunFam" id="1.10.630.10:FF:000011">
    <property type="entry name" value="Cytochrome P450 83B1"/>
    <property type="match status" value="1"/>
</dbReference>
<feature type="signal peptide" evidence="14">
    <location>
        <begin position="1"/>
        <end position="17"/>
    </location>
</feature>
<dbReference type="GO" id="GO:0016020">
    <property type="term" value="C:membrane"/>
    <property type="evidence" value="ECO:0007669"/>
    <property type="project" value="UniProtKB-SubCell"/>
</dbReference>
<proteinExistence type="inferred from homology"/>
<evidence type="ECO:0000256" key="11">
    <source>
        <dbReference type="ARBA" id="ARBA00023136"/>
    </source>
</evidence>
<gene>
    <name evidence="15" type="ORF">OLC1_LOCUS9178</name>
</gene>
<dbReference type="Gene3D" id="1.10.630.10">
    <property type="entry name" value="Cytochrome P450"/>
    <property type="match status" value="1"/>
</dbReference>
<keyword evidence="8 13" id="KW-0560">Oxidoreductase</keyword>
<name>A0AAV1CV38_OLDCO</name>
<dbReference type="Proteomes" id="UP001161247">
    <property type="component" value="Chromosome 3"/>
</dbReference>